<evidence type="ECO:0000313" key="3">
    <source>
        <dbReference type="Proteomes" id="UP000512167"/>
    </source>
</evidence>
<dbReference type="InterPro" id="IPR050679">
    <property type="entry name" value="Bact_HTH_transcr_reg"/>
</dbReference>
<dbReference type="GO" id="GO:0045892">
    <property type="term" value="P:negative regulation of DNA-templated transcription"/>
    <property type="evidence" value="ECO:0007669"/>
    <property type="project" value="TreeGrafter"/>
</dbReference>
<feature type="domain" description="UbiC transcription regulator-associated" evidence="1">
    <location>
        <begin position="104"/>
        <end position="246"/>
    </location>
</feature>
<dbReference type="InterPro" id="IPR036388">
    <property type="entry name" value="WH-like_DNA-bd_sf"/>
</dbReference>
<name>A0A7L6N6E3_9MOLU</name>
<organism evidence="2 3">
    <name type="scientific">Hujiaoplasma nucleasis</name>
    <dbReference type="NCBI Taxonomy" id="2725268"/>
    <lineage>
        <taxon>Bacteria</taxon>
        <taxon>Bacillati</taxon>
        <taxon>Mycoplasmatota</taxon>
        <taxon>Mollicutes</taxon>
        <taxon>Candidatus Izemoplasmatales</taxon>
        <taxon>Hujiaoplasmataceae</taxon>
        <taxon>Hujiaoplasma</taxon>
    </lineage>
</organism>
<gene>
    <name evidence="2" type="ORF">HF295_08100</name>
</gene>
<dbReference type="Gene3D" id="3.40.1410.10">
    <property type="entry name" value="Chorismate lyase-like"/>
    <property type="match status" value="1"/>
</dbReference>
<reference evidence="2 3" key="1">
    <citation type="submission" date="2020-04" db="EMBL/GenBank/DDBJ databases">
        <authorList>
            <person name="Zheng R.K."/>
            <person name="Sun C.M."/>
        </authorList>
    </citation>
    <scope>NUCLEOTIDE SEQUENCE [LARGE SCALE GENOMIC DNA]</scope>
    <source>
        <strain evidence="3">zrk29</strain>
    </source>
</reference>
<sequence length="253" mass="30367">MSVDYQKEIMIDRRSSKPLDEQVRNQLERLLSSARVINDERLLSAKMLAHQLNIDVKHVEKAYSKLHKDHFIRFDDNHIPYVSKYSRILGFFDKLVFIEEGIESLGKKPSIELLEFNIIELHDSDLIDLTKFNDHRFIKQVRMFKADNKPYIYLEEYYSIEHFPKLLEIDESYAGKIYQGFLAKHYDTIFSYNERLVNVHVFDQEFADKMEIEKGLTGFKIDMVYYDQHMKPFGYSRTYSLPHFYFEYGIKIR</sequence>
<dbReference type="RefSeq" id="WP_312031667.1">
    <property type="nucleotide sequence ID" value="NZ_CP051151.1"/>
</dbReference>
<evidence type="ECO:0000259" key="1">
    <source>
        <dbReference type="SMART" id="SM00866"/>
    </source>
</evidence>
<evidence type="ECO:0000313" key="2">
    <source>
        <dbReference type="EMBL" id="QLY40818.1"/>
    </source>
</evidence>
<dbReference type="SUPFAM" id="SSF64288">
    <property type="entry name" value="Chorismate lyase-like"/>
    <property type="match status" value="1"/>
</dbReference>
<proteinExistence type="predicted"/>
<dbReference type="EMBL" id="CP051151">
    <property type="protein sequence ID" value="QLY40818.1"/>
    <property type="molecule type" value="Genomic_DNA"/>
</dbReference>
<dbReference type="KEGG" id="tbk:HF295_08100"/>
<dbReference type="Pfam" id="PF07702">
    <property type="entry name" value="UTRA"/>
    <property type="match status" value="1"/>
</dbReference>
<dbReference type="InterPro" id="IPR028978">
    <property type="entry name" value="Chorismate_lyase_/UTRA_dom_sf"/>
</dbReference>
<dbReference type="AlphaFoldDB" id="A0A7L6N6E3"/>
<protein>
    <submittedName>
        <fullName evidence="2">UTRA domain-containing protein</fullName>
    </submittedName>
</protein>
<dbReference type="GO" id="GO:0003677">
    <property type="term" value="F:DNA binding"/>
    <property type="evidence" value="ECO:0007669"/>
    <property type="project" value="InterPro"/>
</dbReference>
<dbReference type="Gene3D" id="1.10.10.10">
    <property type="entry name" value="Winged helix-like DNA-binding domain superfamily/Winged helix DNA-binding domain"/>
    <property type="match status" value="1"/>
</dbReference>
<keyword evidence="3" id="KW-1185">Reference proteome</keyword>
<dbReference type="SUPFAM" id="SSF46785">
    <property type="entry name" value="Winged helix' DNA-binding domain"/>
    <property type="match status" value="1"/>
</dbReference>
<dbReference type="PANTHER" id="PTHR44846">
    <property type="entry name" value="MANNOSYL-D-GLYCERATE TRANSPORT/METABOLISM SYSTEM REPRESSOR MNGR-RELATED"/>
    <property type="match status" value="1"/>
</dbReference>
<dbReference type="InterPro" id="IPR036390">
    <property type="entry name" value="WH_DNA-bd_sf"/>
</dbReference>
<accession>A0A7L6N6E3</accession>
<dbReference type="InterPro" id="IPR011663">
    <property type="entry name" value="UTRA"/>
</dbReference>
<dbReference type="PANTHER" id="PTHR44846:SF17">
    <property type="entry name" value="GNTR-FAMILY TRANSCRIPTIONAL REGULATOR"/>
    <property type="match status" value="1"/>
</dbReference>
<dbReference type="SMART" id="SM00866">
    <property type="entry name" value="UTRA"/>
    <property type="match status" value="1"/>
</dbReference>
<dbReference type="Proteomes" id="UP000512167">
    <property type="component" value="Chromosome"/>
</dbReference>